<dbReference type="PANTHER" id="PTHR31635:SF196">
    <property type="entry name" value="REVERSE TRANSCRIPTASE DOMAIN-CONTAINING PROTEIN-RELATED"/>
    <property type="match status" value="1"/>
</dbReference>
<keyword evidence="3" id="KW-1185">Reference proteome</keyword>
<proteinExistence type="predicted"/>
<dbReference type="OMA" id="PEIESKC"/>
<dbReference type="GeneTree" id="ENSGT00940000165023"/>
<protein>
    <recommendedName>
        <fullName evidence="1">Reverse transcriptase domain-containing protein</fullName>
    </recommendedName>
</protein>
<dbReference type="Pfam" id="PF00078">
    <property type="entry name" value="RVT_1"/>
    <property type="match status" value="1"/>
</dbReference>
<reference evidence="2" key="1">
    <citation type="submission" date="2025-08" db="UniProtKB">
        <authorList>
            <consortium name="Ensembl"/>
        </authorList>
    </citation>
    <scope>IDENTIFICATION</scope>
</reference>
<dbReference type="AlphaFoldDB" id="A0A8C5ATK9"/>
<reference evidence="2" key="2">
    <citation type="submission" date="2025-09" db="UniProtKB">
        <authorList>
            <consortium name="Ensembl"/>
        </authorList>
    </citation>
    <scope>IDENTIFICATION</scope>
</reference>
<sequence length="331" mass="37542">MQKTTGKVTAFIYDGPFRVVINGHSTDTFEVCSGVRQGCPLSVMLFIFAMEPLARAIKEDPSIHGLQVPGSGGQEAKLSVYMDDLTILCTDNKSILKVLYWCDQFSAASSAKLNRSKSEILYLNWPEPKFNHGLVQRDERIKILGLEIGQNMENINWEKKLPKIKGKLLQWEQRNLTFTGKVLVINSEIVASLTYLAATIPAPKYVMTALRRCIFQFVWGAQQERIRREIMYRPLQKGGKNVPDLAKKMEALFLTPILQAVLNENRRSLWPNFAIPYPSTQGSLIKDRESKRTAPCGGHRWEVLFPEILCARPRLSKSASLLNVLFIIFIL</sequence>
<feature type="domain" description="Reverse transcriptase" evidence="1">
    <location>
        <begin position="1"/>
        <end position="148"/>
    </location>
</feature>
<dbReference type="PROSITE" id="PS50878">
    <property type="entry name" value="RT_POL"/>
    <property type="match status" value="1"/>
</dbReference>
<evidence type="ECO:0000313" key="2">
    <source>
        <dbReference type="Ensembl" id="ENSGMOP00000034391.1"/>
    </source>
</evidence>
<name>A0A8C5ATK9_GADMO</name>
<organism evidence="2 3">
    <name type="scientific">Gadus morhua</name>
    <name type="common">Atlantic cod</name>
    <dbReference type="NCBI Taxonomy" id="8049"/>
    <lineage>
        <taxon>Eukaryota</taxon>
        <taxon>Metazoa</taxon>
        <taxon>Chordata</taxon>
        <taxon>Craniata</taxon>
        <taxon>Vertebrata</taxon>
        <taxon>Euteleostomi</taxon>
        <taxon>Actinopterygii</taxon>
        <taxon>Neopterygii</taxon>
        <taxon>Teleostei</taxon>
        <taxon>Neoteleostei</taxon>
        <taxon>Acanthomorphata</taxon>
        <taxon>Zeiogadaria</taxon>
        <taxon>Gadariae</taxon>
        <taxon>Gadiformes</taxon>
        <taxon>Gadoidei</taxon>
        <taxon>Gadidae</taxon>
        <taxon>Gadus</taxon>
    </lineage>
</organism>
<dbReference type="Proteomes" id="UP000694546">
    <property type="component" value="Unassembled WGS sequence"/>
</dbReference>
<dbReference type="Ensembl" id="ENSGMOT00000058854.1">
    <property type="protein sequence ID" value="ENSGMOP00000034391.1"/>
    <property type="gene ID" value="ENSGMOG00000034766.1"/>
</dbReference>
<evidence type="ECO:0000313" key="3">
    <source>
        <dbReference type="Proteomes" id="UP000694546"/>
    </source>
</evidence>
<dbReference type="PANTHER" id="PTHR31635">
    <property type="entry name" value="REVERSE TRANSCRIPTASE DOMAIN-CONTAINING PROTEIN-RELATED"/>
    <property type="match status" value="1"/>
</dbReference>
<dbReference type="InterPro" id="IPR000477">
    <property type="entry name" value="RT_dom"/>
</dbReference>
<accession>A0A8C5ATK9</accession>
<evidence type="ECO:0000259" key="1">
    <source>
        <dbReference type="PROSITE" id="PS50878"/>
    </source>
</evidence>